<comment type="caution">
    <text evidence="4">The sequence shown here is derived from an EMBL/GenBank/DDBJ whole genome shotgun (WGS) entry which is preliminary data.</text>
</comment>
<dbReference type="AlphaFoldDB" id="A0A8S2QBQ7"/>
<reference evidence="4" key="1">
    <citation type="submission" date="2021-02" db="EMBL/GenBank/DDBJ databases">
        <authorList>
            <person name="Nowell W R."/>
        </authorList>
    </citation>
    <scope>NUCLEOTIDE SEQUENCE</scope>
</reference>
<dbReference type="PANTHER" id="PTHR32083">
    <property type="entry name" value="CILIA AND FLAGELLA-ASSOCIATED PROTEIN 58-RELATED"/>
    <property type="match status" value="1"/>
</dbReference>
<proteinExistence type="predicted"/>
<dbReference type="GO" id="GO:0005856">
    <property type="term" value="C:cytoskeleton"/>
    <property type="evidence" value="ECO:0007669"/>
    <property type="project" value="TreeGrafter"/>
</dbReference>
<dbReference type="Proteomes" id="UP000681967">
    <property type="component" value="Unassembled WGS sequence"/>
</dbReference>
<evidence type="ECO:0000313" key="5">
    <source>
        <dbReference type="EMBL" id="CAF4137308.1"/>
    </source>
</evidence>
<dbReference type="EMBL" id="CAJOBJ010007991">
    <property type="protein sequence ID" value="CAF4100300.1"/>
    <property type="molecule type" value="Genomic_DNA"/>
</dbReference>
<feature type="coiled-coil region" evidence="2">
    <location>
        <begin position="51"/>
        <end position="122"/>
    </location>
</feature>
<name>A0A8S2QBQ7_9BILA</name>
<feature type="region of interest" description="Disordered" evidence="3">
    <location>
        <begin position="130"/>
        <end position="168"/>
    </location>
</feature>
<evidence type="ECO:0000256" key="1">
    <source>
        <dbReference type="ARBA" id="ARBA00023054"/>
    </source>
</evidence>
<dbReference type="Proteomes" id="UP000676336">
    <property type="component" value="Unassembled WGS sequence"/>
</dbReference>
<evidence type="ECO:0000313" key="7">
    <source>
        <dbReference type="Proteomes" id="UP000681720"/>
    </source>
</evidence>
<gene>
    <name evidence="5" type="ORF">BYL167_LOCUS20845</name>
    <name evidence="4" type="ORF">GIL414_LOCUS17067</name>
    <name evidence="6" type="ORF">SMN809_LOCUS29292</name>
</gene>
<evidence type="ECO:0000313" key="4">
    <source>
        <dbReference type="EMBL" id="CAF4100300.1"/>
    </source>
</evidence>
<accession>A0A8S2QBQ7</accession>
<evidence type="ECO:0000256" key="3">
    <source>
        <dbReference type="SAM" id="MobiDB-lite"/>
    </source>
</evidence>
<evidence type="ECO:0000256" key="2">
    <source>
        <dbReference type="SAM" id="Coils"/>
    </source>
</evidence>
<sequence>MFKHDNDDTNLSQCLFSSGVNSSLRTALFKDKVHTLFIITRQPGPEVAEQLSIYQETLKAKTKQLKSLASEVNMYESQIDDYKYEIDKLNRQLTEVQQKYFLQKKKETMAKEKERFMQAQQLTTTINGITLQQPPPDLIQPNRSNDQARFTGGGFNLKSTPKPAAVNA</sequence>
<dbReference type="EMBL" id="CAJOBH010009287">
    <property type="protein sequence ID" value="CAF4137308.1"/>
    <property type="molecule type" value="Genomic_DNA"/>
</dbReference>
<dbReference type="PANTHER" id="PTHR32083:SF0">
    <property type="entry name" value="CILIA AND FLAGELLA-ASSOCIATED PROTEIN 58"/>
    <property type="match status" value="1"/>
</dbReference>
<evidence type="ECO:0000313" key="6">
    <source>
        <dbReference type="EMBL" id="CAF4374518.1"/>
    </source>
</evidence>
<protein>
    <submittedName>
        <fullName evidence="4">Uncharacterized protein</fullName>
    </submittedName>
</protein>
<keyword evidence="1 2" id="KW-0175">Coiled coil</keyword>
<dbReference type="Proteomes" id="UP000681720">
    <property type="component" value="Unassembled WGS sequence"/>
</dbReference>
<organism evidence="4 7">
    <name type="scientific">Rotaria magnacalcarata</name>
    <dbReference type="NCBI Taxonomy" id="392030"/>
    <lineage>
        <taxon>Eukaryota</taxon>
        <taxon>Metazoa</taxon>
        <taxon>Spiralia</taxon>
        <taxon>Gnathifera</taxon>
        <taxon>Rotifera</taxon>
        <taxon>Eurotatoria</taxon>
        <taxon>Bdelloidea</taxon>
        <taxon>Philodinida</taxon>
        <taxon>Philodinidae</taxon>
        <taxon>Rotaria</taxon>
    </lineage>
</organism>
<dbReference type="EMBL" id="CAJOBI010051591">
    <property type="protein sequence ID" value="CAF4374518.1"/>
    <property type="molecule type" value="Genomic_DNA"/>
</dbReference>